<proteinExistence type="predicted"/>
<dbReference type="Gene3D" id="3.30.70.1430">
    <property type="entry name" value="Multidrug efflux transporter AcrB pore domain"/>
    <property type="match status" value="1"/>
</dbReference>
<dbReference type="SUPFAM" id="SSF82866">
    <property type="entry name" value="Multidrug efflux transporter AcrB transmembrane domain"/>
    <property type="match status" value="1"/>
</dbReference>
<accession>A0A845A0Z4</accession>
<gene>
    <name evidence="3" type="ORF">GRI41_10880</name>
</gene>
<comment type="caution">
    <text evidence="3">The sequence shown here is derived from an EMBL/GenBank/DDBJ whole genome shotgun (WGS) entry which is preliminary data.</text>
</comment>
<dbReference type="EMBL" id="WTYX01000002">
    <property type="protein sequence ID" value="MXO91329.1"/>
    <property type="molecule type" value="Genomic_DNA"/>
</dbReference>
<evidence type="ECO:0000313" key="4">
    <source>
        <dbReference type="Proteomes" id="UP000442714"/>
    </source>
</evidence>
<keyword evidence="2" id="KW-0812">Transmembrane</keyword>
<dbReference type="GO" id="GO:0042910">
    <property type="term" value="F:xenobiotic transmembrane transporter activity"/>
    <property type="evidence" value="ECO:0007669"/>
    <property type="project" value="TreeGrafter"/>
</dbReference>
<reference evidence="3 4" key="1">
    <citation type="submission" date="2019-12" db="EMBL/GenBank/DDBJ databases">
        <title>Genomic-based taxomic classification of the family Erythrobacteraceae.</title>
        <authorList>
            <person name="Xu L."/>
        </authorList>
    </citation>
    <scope>NUCLEOTIDE SEQUENCE [LARGE SCALE GENOMIC DNA]</scope>
    <source>
        <strain evidence="3 4">KCTC 52763</strain>
    </source>
</reference>
<feature type="transmembrane region" description="Helical" evidence="2">
    <location>
        <begin position="460"/>
        <end position="479"/>
    </location>
</feature>
<sequence length="668" mass="71871">MAAIMPNLMIAAAMLGVAALFWLIRLLGAGPRFFYVFALLFVVIALLGLAGMVLFQSFGAMGELAVSTTLASAAAEEGSALYLLISKPIELLQLAVATALGFLAVLAALRLFGFVARTIGSSVSNAWRYLEARFFDHRIWMLGIGYFSFLLTIVLFMQMPFQFEPEIDDENSRVEIELVPGTTIETTDSIARKVADFLYEQPEVELALERVRQGNATIFVTLKEDRERTKMEFERELAPELAKFADARVRFQNQQGPGGPGSGRAITIMLAGSDPVLLNETAAAMVEEMKQLPSLVAPRISADVSRPEIIIRPRAELMADLGVSTAAVSQTIRIATMGEIEQNAAKFSLSDRQIPIIVKLPESSRRDLGTIENLPVPTSRGGSVPLGRIADISFGAGPTAIQRYNQNRRVLIGADLAEGVLRGSAMEDINKLSTLADLPPGVIRDSVGTEAVEQELQENFFVALIAGVLLVFAVLVLLYKRLMSPLVNMTSLALAPLGGLFLVWTVGQANSMPVLIGILLLLGIVSKNSILLIDFAIEEMAKGTPKLDAIMDAGHKRAQPIVMTTVAMTAGMVPVALSLSGDGAWRQPMGVVVIGGLILSTVLTLLIVPAGFSLADGVEKRLGPWLRSKFLTYRPGDDKQTFTPPAEPQPASAIPASKLPPTDGHPAE</sequence>
<dbReference type="Proteomes" id="UP000442714">
    <property type="component" value="Unassembled WGS sequence"/>
</dbReference>
<dbReference type="OrthoDB" id="9806532at2"/>
<keyword evidence="2" id="KW-0472">Membrane</keyword>
<dbReference type="InterPro" id="IPR001036">
    <property type="entry name" value="Acrflvin-R"/>
</dbReference>
<dbReference type="Pfam" id="PF00873">
    <property type="entry name" value="ACR_tran"/>
    <property type="match status" value="1"/>
</dbReference>
<dbReference type="GO" id="GO:0005886">
    <property type="term" value="C:plasma membrane"/>
    <property type="evidence" value="ECO:0007669"/>
    <property type="project" value="TreeGrafter"/>
</dbReference>
<dbReference type="InterPro" id="IPR027463">
    <property type="entry name" value="AcrB_DN_DC_subdom"/>
</dbReference>
<evidence type="ECO:0000256" key="2">
    <source>
        <dbReference type="SAM" id="Phobius"/>
    </source>
</evidence>
<dbReference type="AlphaFoldDB" id="A0A845A0Z4"/>
<dbReference type="SUPFAM" id="SSF82714">
    <property type="entry name" value="Multidrug efflux transporter AcrB TolC docking domain, DN and DC subdomains"/>
    <property type="match status" value="1"/>
</dbReference>
<dbReference type="Gene3D" id="3.30.2090.10">
    <property type="entry name" value="Multidrug efflux transporter AcrB TolC docking domain, DN and DC subdomains"/>
    <property type="match status" value="1"/>
</dbReference>
<feature type="transmembrane region" description="Helical" evidence="2">
    <location>
        <begin position="139"/>
        <end position="161"/>
    </location>
</feature>
<feature type="transmembrane region" description="Helical" evidence="2">
    <location>
        <begin position="486"/>
        <end position="506"/>
    </location>
</feature>
<evidence type="ECO:0000256" key="1">
    <source>
        <dbReference type="SAM" id="MobiDB-lite"/>
    </source>
</evidence>
<dbReference type="Gene3D" id="3.30.70.1440">
    <property type="entry name" value="Multidrug efflux transporter AcrB pore domain"/>
    <property type="match status" value="1"/>
</dbReference>
<dbReference type="PANTHER" id="PTHR32063:SF77">
    <property type="entry name" value="ACR FAMILY TRANSPORT PROTEIN"/>
    <property type="match status" value="1"/>
</dbReference>
<organism evidence="3 4">
    <name type="scientific">Pontixanthobacter aquaemixtae</name>
    <dbReference type="NCBI Taxonomy" id="1958940"/>
    <lineage>
        <taxon>Bacteria</taxon>
        <taxon>Pseudomonadati</taxon>
        <taxon>Pseudomonadota</taxon>
        <taxon>Alphaproteobacteria</taxon>
        <taxon>Sphingomonadales</taxon>
        <taxon>Erythrobacteraceae</taxon>
        <taxon>Pontixanthobacter</taxon>
    </lineage>
</organism>
<feature type="transmembrane region" description="Helical" evidence="2">
    <location>
        <begin position="7"/>
        <end position="27"/>
    </location>
</feature>
<feature type="transmembrane region" description="Helical" evidence="2">
    <location>
        <begin position="91"/>
        <end position="119"/>
    </location>
</feature>
<keyword evidence="4" id="KW-1185">Reference proteome</keyword>
<feature type="transmembrane region" description="Helical" evidence="2">
    <location>
        <begin position="512"/>
        <end position="537"/>
    </location>
</feature>
<feature type="transmembrane region" description="Helical" evidence="2">
    <location>
        <begin position="558"/>
        <end position="577"/>
    </location>
</feature>
<feature type="transmembrane region" description="Helical" evidence="2">
    <location>
        <begin position="589"/>
        <end position="612"/>
    </location>
</feature>
<name>A0A845A0Z4_9SPHN</name>
<keyword evidence="2" id="KW-1133">Transmembrane helix</keyword>
<dbReference type="PANTHER" id="PTHR32063">
    <property type="match status" value="1"/>
</dbReference>
<dbReference type="Gene3D" id="1.20.1640.10">
    <property type="entry name" value="Multidrug efflux transporter AcrB transmembrane domain"/>
    <property type="match status" value="2"/>
</dbReference>
<dbReference type="SUPFAM" id="SSF82693">
    <property type="entry name" value="Multidrug efflux transporter AcrB pore domain, PN1, PN2, PC1 and PC2 subdomains"/>
    <property type="match status" value="1"/>
</dbReference>
<feature type="region of interest" description="Disordered" evidence="1">
    <location>
        <begin position="636"/>
        <end position="668"/>
    </location>
</feature>
<protein>
    <submittedName>
        <fullName evidence="3">Uncharacterized protein</fullName>
    </submittedName>
</protein>
<feature type="transmembrane region" description="Helical" evidence="2">
    <location>
        <begin position="33"/>
        <end position="55"/>
    </location>
</feature>
<evidence type="ECO:0000313" key="3">
    <source>
        <dbReference type="EMBL" id="MXO91329.1"/>
    </source>
</evidence>